<dbReference type="PROSITE" id="PS51257">
    <property type="entry name" value="PROKAR_LIPOPROTEIN"/>
    <property type="match status" value="1"/>
</dbReference>
<reference evidence="1" key="1">
    <citation type="submission" date="2018-06" db="EMBL/GenBank/DDBJ databases">
        <authorList>
            <person name="Zhirakovskaya E."/>
        </authorList>
    </citation>
    <scope>NUCLEOTIDE SEQUENCE</scope>
</reference>
<protein>
    <recommendedName>
        <fullName evidence="2">Lipoprotein</fullName>
    </recommendedName>
</protein>
<gene>
    <name evidence="1" type="ORF">MNBD_GAMMA15-1741</name>
</gene>
<proteinExistence type="predicted"/>
<name>A0A3B0YB64_9ZZZZ</name>
<evidence type="ECO:0008006" key="2">
    <source>
        <dbReference type="Google" id="ProtNLM"/>
    </source>
</evidence>
<evidence type="ECO:0000313" key="1">
    <source>
        <dbReference type="EMBL" id="VAW74050.1"/>
    </source>
</evidence>
<organism evidence="1">
    <name type="scientific">hydrothermal vent metagenome</name>
    <dbReference type="NCBI Taxonomy" id="652676"/>
    <lineage>
        <taxon>unclassified sequences</taxon>
        <taxon>metagenomes</taxon>
        <taxon>ecological metagenomes</taxon>
    </lineage>
</organism>
<sequence length="179" mass="20118">MKKIILHFVLLFFSCSNLSATKIARVTINELYNDAEIVAFVNVVSAITSNSDCGIVYEVEVIEPFKNTKINSRMKIYNTYNNPVGIRAGQKFIIFTNISNNKNCSETNLEVGHAGYAALWVGSPYLIDFDIAVKIPKSFIVPPLTLKTQDGRTSNEEISEIVWADKNKFIAYLRNISKN</sequence>
<dbReference type="AlphaFoldDB" id="A0A3B0YB64"/>
<accession>A0A3B0YB64</accession>
<dbReference type="EMBL" id="UOFN01000027">
    <property type="protein sequence ID" value="VAW74050.1"/>
    <property type="molecule type" value="Genomic_DNA"/>
</dbReference>